<comment type="catalytic activity">
    <reaction evidence="10">
        <text>(R)-4'-phosphopantetheine + ATP + H(+) = 3'-dephospho-CoA + diphosphate</text>
        <dbReference type="Rhea" id="RHEA:19801"/>
        <dbReference type="ChEBI" id="CHEBI:15378"/>
        <dbReference type="ChEBI" id="CHEBI:30616"/>
        <dbReference type="ChEBI" id="CHEBI:33019"/>
        <dbReference type="ChEBI" id="CHEBI:57328"/>
        <dbReference type="ChEBI" id="CHEBI:61723"/>
        <dbReference type="EC" id="2.7.7.3"/>
    </reaction>
</comment>
<dbReference type="NCBIfam" id="TIGR00125">
    <property type="entry name" value="cyt_tran_rel"/>
    <property type="match status" value="1"/>
</dbReference>
<dbReference type="GO" id="GO:0004595">
    <property type="term" value="F:pantetheine-phosphate adenylyltransferase activity"/>
    <property type="evidence" value="ECO:0007669"/>
    <property type="project" value="UniProtKB-EC"/>
</dbReference>
<dbReference type="GO" id="GO:0008168">
    <property type="term" value="F:methyltransferase activity"/>
    <property type="evidence" value="ECO:0007669"/>
    <property type="project" value="InterPro"/>
</dbReference>
<keyword evidence="5" id="KW-0548">Nucleotidyltransferase</keyword>
<name>A0A8J4SI34_9STRA</name>
<gene>
    <name evidence="11" type="ORF">G195_000611</name>
</gene>
<evidence type="ECO:0000256" key="3">
    <source>
        <dbReference type="ARBA" id="ARBA00022490"/>
    </source>
</evidence>
<dbReference type="GO" id="GO:0032259">
    <property type="term" value="P:methylation"/>
    <property type="evidence" value="ECO:0007669"/>
    <property type="project" value="InterPro"/>
</dbReference>
<dbReference type="NCBIfam" id="TIGR01510">
    <property type="entry name" value="coaD_prev_kdtB"/>
    <property type="match status" value="1"/>
</dbReference>
<proteinExistence type="inferred from homology"/>
<dbReference type="Gene3D" id="3.40.50.150">
    <property type="entry name" value="Vaccinia Virus protein VP39"/>
    <property type="match status" value="1"/>
</dbReference>
<evidence type="ECO:0000256" key="10">
    <source>
        <dbReference type="ARBA" id="ARBA00029346"/>
    </source>
</evidence>
<dbReference type="InterPro" id="IPR029063">
    <property type="entry name" value="SAM-dependent_MTases_sf"/>
</dbReference>
<dbReference type="PROSITE" id="PS00092">
    <property type="entry name" value="N6_MTASE"/>
    <property type="match status" value="1"/>
</dbReference>
<dbReference type="InterPro" id="IPR014729">
    <property type="entry name" value="Rossmann-like_a/b/a_fold"/>
</dbReference>
<dbReference type="InterPro" id="IPR001980">
    <property type="entry name" value="PPAT"/>
</dbReference>
<dbReference type="EC" id="2.7.7.3" evidence="1"/>
<evidence type="ECO:0000256" key="6">
    <source>
        <dbReference type="ARBA" id="ARBA00022741"/>
    </source>
</evidence>
<accession>A0A8J4SI34</accession>
<dbReference type="CDD" id="cd02440">
    <property type="entry name" value="AdoMet_MTases"/>
    <property type="match status" value="1"/>
</dbReference>
<evidence type="ECO:0000256" key="4">
    <source>
        <dbReference type="ARBA" id="ARBA00022679"/>
    </source>
</evidence>
<evidence type="ECO:0000256" key="1">
    <source>
        <dbReference type="ARBA" id="ARBA00012392"/>
    </source>
</evidence>
<reference evidence="11" key="2">
    <citation type="submission" date="2020-02" db="EMBL/GenBank/DDBJ databases">
        <authorList>
            <person name="Studholme D.J."/>
        </authorList>
    </citation>
    <scope>NUCLEOTIDE SEQUENCE</scope>
    <source>
        <strain evidence="11">00238/432</strain>
    </source>
</reference>
<keyword evidence="6" id="KW-0547">Nucleotide-binding</keyword>
<dbReference type="AlphaFoldDB" id="A0A8J4SI34"/>
<keyword evidence="7" id="KW-0067">ATP-binding</keyword>
<dbReference type="Pfam" id="PF03602">
    <property type="entry name" value="Cons_hypoth95"/>
    <property type="match status" value="1"/>
</dbReference>
<dbReference type="SUPFAM" id="SSF52374">
    <property type="entry name" value="Nucleotidylyl transferase"/>
    <property type="match status" value="1"/>
</dbReference>
<dbReference type="GO" id="GO:0015937">
    <property type="term" value="P:coenzyme A biosynthetic process"/>
    <property type="evidence" value="ECO:0007669"/>
    <property type="project" value="UniProtKB-KW"/>
</dbReference>
<evidence type="ECO:0000256" key="5">
    <source>
        <dbReference type="ARBA" id="ARBA00022695"/>
    </source>
</evidence>
<dbReference type="InterPro" id="IPR004821">
    <property type="entry name" value="Cyt_trans-like"/>
</dbReference>
<dbReference type="GO" id="GO:0005524">
    <property type="term" value="F:ATP binding"/>
    <property type="evidence" value="ECO:0007669"/>
    <property type="project" value="UniProtKB-KW"/>
</dbReference>
<evidence type="ECO:0000256" key="2">
    <source>
        <dbReference type="ARBA" id="ARBA00013868"/>
    </source>
</evidence>
<dbReference type="PANTHER" id="PTHR21342:SF1">
    <property type="entry name" value="PHOSPHOPANTETHEINE ADENYLYLTRANSFERASE"/>
    <property type="match status" value="1"/>
</dbReference>
<comment type="caution">
    <text evidence="11">The sequence shown here is derived from an EMBL/GenBank/DDBJ whole genome shotgun (WGS) entry which is preliminary data.</text>
</comment>
<evidence type="ECO:0000256" key="8">
    <source>
        <dbReference type="ARBA" id="ARBA00022842"/>
    </source>
</evidence>
<evidence type="ECO:0000256" key="9">
    <source>
        <dbReference type="ARBA" id="ARBA00022993"/>
    </source>
</evidence>
<dbReference type="HAMAP" id="MF_00151">
    <property type="entry name" value="PPAT_bact"/>
    <property type="match status" value="1"/>
</dbReference>
<evidence type="ECO:0000313" key="12">
    <source>
        <dbReference type="Proteomes" id="UP000702964"/>
    </source>
</evidence>
<protein>
    <recommendedName>
        <fullName evidence="2">Phosphopantetheine adenylyltransferase</fullName>
        <ecNumber evidence="1">2.7.7.3</ecNumber>
    </recommendedName>
</protein>
<organism evidence="11 12">
    <name type="scientific">Phytophthora kernoviae 00238/432</name>
    <dbReference type="NCBI Taxonomy" id="1284355"/>
    <lineage>
        <taxon>Eukaryota</taxon>
        <taxon>Sar</taxon>
        <taxon>Stramenopiles</taxon>
        <taxon>Oomycota</taxon>
        <taxon>Peronosporomycetes</taxon>
        <taxon>Peronosporales</taxon>
        <taxon>Peronosporaceae</taxon>
        <taxon>Phytophthora</taxon>
    </lineage>
</organism>
<keyword evidence="4" id="KW-0808">Transferase</keyword>
<dbReference type="Proteomes" id="UP000702964">
    <property type="component" value="Unassembled WGS sequence"/>
</dbReference>
<reference evidence="11" key="1">
    <citation type="journal article" date="2015" name="Genom Data">
        <title>Draft genome sequences of Phytophthora kernoviae and Phytophthora ramorum lineage EU2 from Scotland.</title>
        <authorList>
            <person name="Sambles C."/>
            <person name="Schlenzig A."/>
            <person name="O'Neill P."/>
            <person name="Grant M."/>
            <person name="Studholme D.J."/>
        </authorList>
    </citation>
    <scope>NUCLEOTIDE SEQUENCE</scope>
    <source>
        <strain evidence="11">00238/432</strain>
    </source>
</reference>
<evidence type="ECO:0000256" key="7">
    <source>
        <dbReference type="ARBA" id="ARBA00022840"/>
    </source>
</evidence>
<keyword evidence="9" id="KW-0173">Coenzyme A biosynthesis</keyword>
<dbReference type="SUPFAM" id="SSF53335">
    <property type="entry name" value="S-adenosyl-L-methionine-dependent methyltransferases"/>
    <property type="match status" value="1"/>
</dbReference>
<keyword evidence="8" id="KW-0460">Magnesium</keyword>
<dbReference type="GO" id="GO:0003676">
    <property type="term" value="F:nucleic acid binding"/>
    <property type="evidence" value="ECO:0007669"/>
    <property type="project" value="InterPro"/>
</dbReference>
<evidence type="ECO:0000313" key="11">
    <source>
        <dbReference type="EMBL" id="KAF4325711.1"/>
    </source>
</evidence>
<dbReference type="InterPro" id="IPR002052">
    <property type="entry name" value="DNA_methylase_N6_adenine_CS"/>
</dbReference>
<keyword evidence="3" id="KW-0963">Cytoplasm</keyword>
<dbReference type="PANTHER" id="PTHR21342">
    <property type="entry name" value="PHOSPHOPANTETHEINE ADENYLYLTRANSFERASE"/>
    <property type="match status" value="1"/>
</dbReference>
<dbReference type="PRINTS" id="PR01020">
    <property type="entry name" value="LPSBIOSNTHSS"/>
</dbReference>
<dbReference type="EMBL" id="AOFI03000003">
    <property type="protein sequence ID" value="KAF4325711.1"/>
    <property type="molecule type" value="Genomic_DNA"/>
</dbReference>
<dbReference type="Gene3D" id="3.40.50.620">
    <property type="entry name" value="HUPs"/>
    <property type="match status" value="1"/>
</dbReference>
<sequence>MIGPYFEGGTALDLFAGSGGLGIEALSRGMDKAVFVDLESKSIEVIRANLKATKLEDQAAIYRNDASRALKALAKRSTQFDLVFLDPPYRSFDPVTMGHLDIIARASKQFDRVVVAVLNNMSKNPLFTVEERKSLITEVTSHLPNVEVDSFRDLTANYVRQKDAQVIVRGIRSVTDFEYELQLASTNSKLNPDAETIFMMTNPKYSYLSSSIVKEIAHYHGDVTDLVSPEVEAALRQKISEKNGG</sequence>
<dbReference type="CDD" id="cd02163">
    <property type="entry name" value="PPAT"/>
    <property type="match status" value="1"/>
</dbReference>